<dbReference type="Proteomes" id="UP000466517">
    <property type="component" value="Chromosome"/>
</dbReference>
<evidence type="ECO:0000313" key="1">
    <source>
        <dbReference type="EMBL" id="BBZ26901.1"/>
    </source>
</evidence>
<dbReference type="AlphaFoldDB" id="A0A7I7XDT0"/>
<dbReference type="EMBL" id="AP022610">
    <property type="protein sequence ID" value="BBZ26901.1"/>
    <property type="molecule type" value="Genomic_DNA"/>
</dbReference>
<keyword evidence="2" id="KW-1185">Reference proteome</keyword>
<gene>
    <name evidence="1" type="ORF">MMAD_11960</name>
</gene>
<reference evidence="1 2" key="1">
    <citation type="journal article" date="2019" name="Emerg. Microbes Infect.">
        <title>Comprehensive subspecies identification of 175 nontuberculous mycobacteria species based on 7547 genomic profiles.</title>
        <authorList>
            <person name="Matsumoto Y."/>
            <person name="Kinjo T."/>
            <person name="Motooka D."/>
            <person name="Nabeya D."/>
            <person name="Jung N."/>
            <person name="Uechi K."/>
            <person name="Horii T."/>
            <person name="Iida T."/>
            <person name="Fujita J."/>
            <person name="Nakamura S."/>
        </authorList>
    </citation>
    <scope>NUCLEOTIDE SEQUENCE [LARGE SCALE GENOMIC DNA]</scope>
    <source>
        <strain evidence="1 2">JCM 13574</strain>
    </source>
</reference>
<dbReference type="RefSeq" id="WP_163733862.1">
    <property type="nucleotide sequence ID" value="NZ_AP022610.1"/>
</dbReference>
<dbReference type="KEGG" id="mmag:MMAD_11960"/>
<proteinExistence type="predicted"/>
<accession>A0A7I7XDT0</accession>
<sequence>MTSTEPATRRPFTVAVCTPCSRELTIDVVSALRATIRRCPHGVLATTACLRGPLSCRARPHDGGVMIVLQPCTTERAPHGPTAWIGPICDDADIEAVRGWIESGHWDLDALPTRLNARARIRLAPHLN</sequence>
<evidence type="ECO:0000313" key="2">
    <source>
        <dbReference type="Proteomes" id="UP000466517"/>
    </source>
</evidence>
<organism evidence="1 2">
    <name type="scientific">Mycolicibacterium madagascariense</name>
    <dbReference type="NCBI Taxonomy" id="212765"/>
    <lineage>
        <taxon>Bacteria</taxon>
        <taxon>Bacillati</taxon>
        <taxon>Actinomycetota</taxon>
        <taxon>Actinomycetes</taxon>
        <taxon>Mycobacteriales</taxon>
        <taxon>Mycobacteriaceae</taxon>
        <taxon>Mycolicibacterium</taxon>
    </lineage>
</organism>
<name>A0A7I7XDT0_9MYCO</name>
<protein>
    <submittedName>
        <fullName evidence="1">Uncharacterized protein</fullName>
    </submittedName>
</protein>